<gene>
    <name evidence="2" type="ORF">F8388_026644</name>
</gene>
<sequence>MIVEGRPLDCEEELEWISNKDSFPAVEFLPDILSDHPYGGAGVKPNLHSPRRRAVPGASAGAGAAVGAILTCQAKALFEHRKLSPQCEDREEEKKRKKSNEKDNKTTMMTLMTSAAKMSGGIMGRKCQHCGAEKPRNGAQVLVDLKRFVMLVGLGTNRGDWYRSIGRRVALVFRAICIRLRTGKIIEMRKGKNVVGMR</sequence>
<protein>
    <submittedName>
        <fullName evidence="2">Uncharacterized protein</fullName>
    </submittedName>
</protein>
<reference evidence="2 3" key="1">
    <citation type="journal article" date="2020" name="bioRxiv">
        <title>Sequence and annotation of 42 cannabis genomes reveals extensive copy number variation in cannabinoid synthesis and pathogen resistance genes.</title>
        <authorList>
            <person name="Mckernan K.J."/>
            <person name="Helbert Y."/>
            <person name="Kane L.T."/>
            <person name="Ebling H."/>
            <person name="Zhang L."/>
            <person name="Liu B."/>
            <person name="Eaton Z."/>
            <person name="Mclaughlin S."/>
            <person name="Kingan S."/>
            <person name="Baybayan P."/>
            <person name="Concepcion G."/>
            <person name="Jordan M."/>
            <person name="Riva A."/>
            <person name="Barbazuk W."/>
            <person name="Harkins T."/>
        </authorList>
    </citation>
    <scope>NUCLEOTIDE SEQUENCE [LARGE SCALE GENOMIC DNA]</scope>
    <source>
        <strain evidence="3">cv. Jamaican Lion 4</strain>
        <tissue evidence="2">Leaf</tissue>
    </source>
</reference>
<evidence type="ECO:0000313" key="2">
    <source>
        <dbReference type="EMBL" id="KAF4355374.1"/>
    </source>
</evidence>
<organism evidence="2 3">
    <name type="scientific">Cannabis sativa</name>
    <name type="common">Hemp</name>
    <name type="synonym">Marijuana</name>
    <dbReference type="NCBI Taxonomy" id="3483"/>
    <lineage>
        <taxon>Eukaryota</taxon>
        <taxon>Viridiplantae</taxon>
        <taxon>Streptophyta</taxon>
        <taxon>Embryophyta</taxon>
        <taxon>Tracheophyta</taxon>
        <taxon>Spermatophyta</taxon>
        <taxon>Magnoliopsida</taxon>
        <taxon>eudicotyledons</taxon>
        <taxon>Gunneridae</taxon>
        <taxon>Pentapetalae</taxon>
        <taxon>rosids</taxon>
        <taxon>fabids</taxon>
        <taxon>Rosales</taxon>
        <taxon>Cannabaceae</taxon>
        <taxon>Cannabis</taxon>
    </lineage>
</organism>
<accession>A0A7J6EAR0</accession>
<dbReference type="AlphaFoldDB" id="A0A7J6EAR0"/>
<feature type="region of interest" description="Disordered" evidence="1">
    <location>
        <begin position="85"/>
        <end position="105"/>
    </location>
</feature>
<comment type="caution">
    <text evidence="2">The sequence shown here is derived from an EMBL/GenBank/DDBJ whole genome shotgun (WGS) entry which is preliminary data.</text>
</comment>
<proteinExistence type="predicted"/>
<dbReference type="EMBL" id="JAATIP010000267">
    <property type="protein sequence ID" value="KAF4355374.1"/>
    <property type="molecule type" value="Genomic_DNA"/>
</dbReference>
<evidence type="ECO:0000256" key="1">
    <source>
        <dbReference type="SAM" id="MobiDB-lite"/>
    </source>
</evidence>
<dbReference type="Proteomes" id="UP000525078">
    <property type="component" value="Unassembled WGS sequence"/>
</dbReference>
<evidence type="ECO:0000313" key="3">
    <source>
        <dbReference type="Proteomes" id="UP000525078"/>
    </source>
</evidence>
<name>A0A7J6EAR0_CANSA</name>